<evidence type="ECO:0000256" key="1">
    <source>
        <dbReference type="ARBA" id="ARBA00023125"/>
    </source>
</evidence>
<evidence type="ECO:0000313" key="5">
    <source>
        <dbReference type="Proteomes" id="UP000077852"/>
    </source>
</evidence>
<dbReference type="AlphaFoldDB" id="A0AA91IC10"/>
<dbReference type="PANTHER" id="PTHR30055">
    <property type="entry name" value="HTH-TYPE TRANSCRIPTIONAL REGULATOR RUTR"/>
    <property type="match status" value="1"/>
</dbReference>
<dbReference type="InterPro" id="IPR050109">
    <property type="entry name" value="HTH-type_TetR-like_transc_reg"/>
</dbReference>
<comment type="caution">
    <text evidence="4">The sequence shown here is derived from an EMBL/GenBank/DDBJ whole genome shotgun (WGS) entry which is preliminary data.</text>
</comment>
<accession>A0AA91IC10</accession>
<feature type="DNA-binding region" description="H-T-H motif" evidence="2">
    <location>
        <begin position="42"/>
        <end position="61"/>
    </location>
</feature>
<name>A0AA91IC10_VARPD</name>
<protein>
    <submittedName>
        <fullName evidence="4">TetR family transcriptional regulator</fullName>
    </submittedName>
</protein>
<evidence type="ECO:0000259" key="3">
    <source>
        <dbReference type="PROSITE" id="PS50977"/>
    </source>
</evidence>
<dbReference type="Pfam" id="PF00440">
    <property type="entry name" value="TetR_N"/>
    <property type="match status" value="1"/>
</dbReference>
<sequence>MPDAPRSKPLKRPTQARSKFTVQAIYDAFVRIWSAHGWEGVTTRAVALETGIAVGTLYDYFPDKEALLSGYVRHCIEALLARLDADVIAPEDIGWRERAQRLVRITCDTQLEGLPAFDHEMLMLEHRVAEPKHHRRVYDELAARWLRAFATCTDLEPQPSPATIHALLTACWGARRYRLLLQPDAAGDNSAWLAEMEAMVMARLAMR</sequence>
<dbReference type="EMBL" id="LVHG01000032">
    <property type="protein sequence ID" value="OAK65606.1"/>
    <property type="molecule type" value="Genomic_DNA"/>
</dbReference>
<dbReference type="PRINTS" id="PR00455">
    <property type="entry name" value="HTHTETR"/>
</dbReference>
<reference evidence="4 5" key="1">
    <citation type="submission" date="2016-03" db="EMBL/GenBank/DDBJ databases">
        <title>Genome sequence of Variovorax paradoxus KB5.</title>
        <authorList>
            <person name="Jeong H."/>
            <person name="Hong C.E."/>
            <person name="Jo S.H."/>
            <person name="Park J.M."/>
        </authorList>
    </citation>
    <scope>NUCLEOTIDE SEQUENCE [LARGE SCALE GENOMIC DNA]</scope>
    <source>
        <strain evidence="4 5">KB5</strain>
    </source>
</reference>
<keyword evidence="1 2" id="KW-0238">DNA-binding</keyword>
<dbReference type="Proteomes" id="UP000077852">
    <property type="component" value="Unassembled WGS sequence"/>
</dbReference>
<organism evidence="4 5">
    <name type="scientific">Variovorax paradoxus</name>
    <dbReference type="NCBI Taxonomy" id="34073"/>
    <lineage>
        <taxon>Bacteria</taxon>
        <taxon>Pseudomonadati</taxon>
        <taxon>Pseudomonadota</taxon>
        <taxon>Betaproteobacteria</taxon>
        <taxon>Burkholderiales</taxon>
        <taxon>Comamonadaceae</taxon>
        <taxon>Variovorax</taxon>
    </lineage>
</organism>
<dbReference type="InterPro" id="IPR001647">
    <property type="entry name" value="HTH_TetR"/>
</dbReference>
<dbReference type="SUPFAM" id="SSF46689">
    <property type="entry name" value="Homeodomain-like"/>
    <property type="match status" value="1"/>
</dbReference>
<dbReference type="PROSITE" id="PS50977">
    <property type="entry name" value="HTH_TETR_2"/>
    <property type="match status" value="1"/>
</dbReference>
<evidence type="ECO:0000256" key="2">
    <source>
        <dbReference type="PROSITE-ProRule" id="PRU00335"/>
    </source>
</evidence>
<gene>
    <name evidence="4" type="ORF">A3K87_11070</name>
</gene>
<evidence type="ECO:0000313" key="4">
    <source>
        <dbReference type="EMBL" id="OAK65606.1"/>
    </source>
</evidence>
<feature type="domain" description="HTH tetR-type" evidence="3">
    <location>
        <begin position="19"/>
        <end position="79"/>
    </location>
</feature>
<dbReference type="RefSeq" id="WP_081267063.1">
    <property type="nucleotide sequence ID" value="NZ_LVHG01000032.1"/>
</dbReference>
<dbReference type="GO" id="GO:0003700">
    <property type="term" value="F:DNA-binding transcription factor activity"/>
    <property type="evidence" value="ECO:0007669"/>
    <property type="project" value="TreeGrafter"/>
</dbReference>
<dbReference type="InterPro" id="IPR009057">
    <property type="entry name" value="Homeodomain-like_sf"/>
</dbReference>
<dbReference type="PANTHER" id="PTHR30055:SF226">
    <property type="entry name" value="HTH-TYPE TRANSCRIPTIONAL REGULATOR PKSA"/>
    <property type="match status" value="1"/>
</dbReference>
<dbReference type="Gene3D" id="1.10.357.10">
    <property type="entry name" value="Tetracycline Repressor, domain 2"/>
    <property type="match status" value="1"/>
</dbReference>
<dbReference type="GO" id="GO:0000976">
    <property type="term" value="F:transcription cis-regulatory region binding"/>
    <property type="evidence" value="ECO:0007669"/>
    <property type="project" value="TreeGrafter"/>
</dbReference>
<proteinExistence type="predicted"/>